<accession>A0AB36TER7</accession>
<evidence type="ECO:0000256" key="1">
    <source>
        <dbReference type="SAM" id="MobiDB-lite"/>
    </source>
</evidence>
<dbReference type="PROSITE" id="PS51257">
    <property type="entry name" value="PROKAR_LIPOPROTEIN"/>
    <property type="match status" value="1"/>
</dbReference>
<dbReference type="Pfam" id="PF10646">
    <property type="entry name" value="Germane"/>
    <property type="match status" value="1"/>
</dbReference>
<name>A0AB36TER7_ACETH</name>
<proteinExistence type="predicted"/>
<sequence>MKRILTLIAALTILVFAAGCSLSGGTGTGQAGNEQQQQSDEGNGSEIQEPDLEKESEKGSEEEPEEEETLTVMVYFGDFQSEKVAPETRTVKVKAGDSIEKVVFEELAKGPETEGLDPVIPEGTKLLSVRTENGICTVNLSKEFVENHIGGSTAELMTINSIVASLTELPGIDKVQFLIEGNVREVFIHEALDTPIKRNESFIKK</sequence>
<dbReference type="EMBL" id="PDBW01000001">
    <property type="protein sequence ID" value="PFH02304.1"/>
    <property type="molecule type" value="Genomic_DNA"/>
</dbReference>
<organism evidence="4 5">
    <name type="scientific">Acetivibrio thermocellus AD2</name>
    <dbReference type="NCBI Taxonomy" id="1138384"/>
    <lineage>
        <taxon>Bacteria</taxon>
        <taxon>Bacillati</taxon>
        <taxon>Bacillota</taxon>
        <taxon>Clostridia</taxon>
        <taxon>Eubacteriales</taxon>
        <taxon>Oscillospiraceae</taxon>
        <taxon>Acetivibrio</taxon>
    </lineage>
</organism>
<comment type="caution">
    <text evidence="4">The sequence shown here is derived from an EMBL/GenBank/DDBJ whole genome shotgun (WGS) entry which is preliminary data.</text>
</comment>
<feature type="compositionally biased region" description="Basic and acidic residues" evidence="1">
    <location>
        <begin position="51"/>
        <end position="61"/>
    </location>
</feature>
<dbReference type="AlphaFoldDB" id="A0AB36TER7"/>
<evidence type="ECO:0000259" key="3">
    <source>
        <dbReference type="SMART" id="SM00909"/>
    </source>
</evidence>
<protein>
    <submittedName>
        <fullName evidence="4">Sporulation and spore germination protein</fullName>
    </submittedName>
</protein>
<dbReference type="InterPro" id="IPR019606">
    <property type="entry name" value="GerMN"/>
</dbReference>
<feature type="region of interest" description="Disordered" evidence="1">
    <location>
        <begin position="24"/>
        <end position="68"/>
    </location>
</feature>
<keyword evidence="2" id="KW-0732">Signal</keyword>
<feature type="domain" description="GerMN" evidence="3">
    <location>
        <begin position="100"/>
        <end position="188"/>
    </location>
</feature>
<dbReference type="RefSeq" id="WP_003519106.1">
    <property type="nucleotide sequence ID" value="NZ_CP013828.1"/>
</dbReference>
<dbReference type="SMART" id="SM00909">
    <property type="entry name" value="Germane"/>
    <property type="match status" value="1"/>
</dbReference>
<gene>
    <name evidence="4" type="ORF">M972_111072</name>
</gene>
<dbReference type="GeneID" id="35802994"/>
<evidence type="ECO:0000313" key="5">
    <source>
        <dbReference type="Proteomes" id="UP000223596"/>
    </source>
</evidence>
<reference evidence="4 5" key="1">
    <citation type="submission" date="2017-09" db="EMBL/GenBank/DDBJ databases">
        <title>Evaluation of Pacific Biosciences Sequencing Technology to Finishing C. thermocellum Genome Sequences.</title>
        <authorList>
            <person name="Brown S."/>
        </authorList>
    </citation>
    <scope>NUCLEOTIDE SEQUENCE [LARGE SCALE GENOMIC DNA]</scope>
    <source>
        <strain evidence="4 5">AD2</strain>
    </source>
</reference>
<dbReference type="Proteomes" id="UP000223596">
    <property type="component" value="Unassembled WGS sequence"/>
</dbReference>
<feature type="chain" id="PRO_5044274578" evidence="2">
    <location>
        <begin position="18"/>
        <end position="205"/>
    </location>
</feature>
<feature type="signal peptide" evidence="2">
    <location>
        <begin position="1"/>
        <end position="17"/>
    </location>
</feature>
<feature type="compositionally biased region" description="Polar residues" evidence="1">
    <location>
        <begin position="31"/>
        <end position="46"/>
    </location>
</feature>
<evidence type="ECO:0000313" key="4">
    <source>
        <dbReference type="EMBL" id="PFH02304.1"/>
    </source>
</evidence>
<evidence type="ECO:0000256" key="2">
    <source>
        <dbReference type="SAM" id="SignalP"/>
    </source>
</evidence>